<reference evidence="2" key="1">
    <citation type="submission" date="2018-05" db="EMBL/GenBank/DDBJ databases">
        <authorList>
            <person name="Lanie J.A."/>
            <person name="Ng W.-L."/>
            <person name="Kazmierczak K.M."/>
            <person name="Andrzejewski T.M."/>
            <person name="Davidsen T.M."/>
            <person name="Wayne K.J."/>
            <person name="Tettelin H."/>
            <person name="Glass J.I."/>
            <person name="Rusch D."/>
            <person name="Podicherti R."/>
            <person name="Tsui H.-C.T."/>
            <person name="Winkler M.E."/>
        </authorList>
    </citation>
    <scope>NUCLEOTIDE SEQUENCE</scope>
</reference>
<dbReference type="AlphaFoldDB" id="A0A382DER8"/>
<gene>
    <name evidence="2" type="ORF">METZ01_LOCUS189609</name>
</gene>
<dbReference type="CDD" id="cd00371">
    <property type="entry name" value="HMA"/>
    <property type="match status" value="1"/>
</dbReference>
<feature type="domain" description="HMA" evidence="1">
    <location>
        <begin position="22"/>
        <end position="88"/>
    </location>
</feature>
<name>A0A382DER8_9ZZZZ</name>
<organism evidence="2">
    <name type="scientific">marine metagenome</name>
    <dbReference type="NCBI Taxonomy" id="408172"/>
    <lineage>
        <taxon>unclassified sequences</taxon>
        <taxon>metagenomes</taxon>
        <taxon>ecological metagenomes</taxon>
    </lineage>
</organism>
<accession>A0A382DER8</accession>
<dbReference type="PROSITE" id="PS50846">
    <property type="entry name" value="HMA_2"/>
    <property type="match status" value="1"/>
</dbReference>
<dbReference type="PROSITE" id="PS51257">
    <property type="entry name" value="PROKAR_LIPOPROTEIN"/>
    <property type="match status" value="1"/>
</dbReference>
<dbReference type="InterPro" id="IPR006121">
    <property type="entry name" value="HMA_dom"/>
</dbReference>
<dbReference type="GO" id="GO:0046872">
    <property type="term" value="F:metal ion binding"/>
    <property type="evidence" value="ECO:0007669"/>
    <property type="project" value="InterPro"/>
</dbReference>
<dbReference type="InterPro" id="IPR036163">
    <property type="entry name" value="HMA_dom_sf"/>
</dbReference>
<sequence length="109" mass="11849">MKKVVIMSFIILFAFACSSAVAKAEIKLESMVCDMCAYTIENEISELNGLVKVEIDEQKKTGYFSYNSSVIDLSTIEKAIAKLGYSANNTKADPEAFEALAACCQIGSK</sequence>
<dbReference type="SUPFAM" id="SSF55008">
    <property type="entry name" value="HMA, heavy metal-associated domain"/>
    <property type="match status" value="1"/>
</dbReference>
<dbReference type="EMBL" id="UINC01038964">
    <property type="protein sequence ID" value="SVB36755.1"/>
    <property type="molecule type" value="Genomic_DNA"/>
</dbReference>
<evidence type="ECO:0000259" key="1">
    <source>
        <dbReference type="PROSITE" id="PS50846"/>
    </source>
</evidence>
<dbReference type="Pfam" id="PF00403">
    <property type="entry name" value="HMA"/>
    <property type="match status" value="1"/>
</dbReference>
<proteinExistence type="predicted"/>
<evidence type="ECO:0000313" key="2">
    <source>
        <dbReference type="EMBL" id="SVB36755.1"/>
    </source>
</evidence>
<dbReference type="Gene3D" id="3.30.70.100">
    <property type="match status" value="1"/>
</dbReference>
<protein>
    <recommendedName>
        <fullName evidence="1">HMA domain-containing protein</fullName>
    </recommendedName>
</protein>